<gene>
    <name evidence="1" type="ORF">NIG5292_02804</name>
</gene>
<evidence type="ECO:0000313" key="2">
    <source>
        <dbReference type="Proteomes" id="UP000048949"/>
    </source>
</evidence>
<dbReference type="Proteomes" id="UP000048949">
    <property type="component" value="Unassembled WGS sequence"/>
</dbReference>
<protein>
    <submittedName>
        <fullName evidence="1">Uncharacterized protein</fullName>
    </submittedName>
</protein>
<organism evidence="1 2">
    <name type="scientific">Nereida ignava</name>
    <dbReference type="NCBI Taxonomy" id="282199"/>
    <lineage>
        <taxon>Bacteria</taxon>
        <taxon>Pseudomonadati</taxon>
        <taxon>Pseudomonadota</taxon>
        <taxon>Alphaproteobacteria</taxon>
        <taxon>Rhodobacterales</taxon>
        <taxon>Roseobacteraceae</taxon>
        <taxon>Nereida</taxon>
    </lineage>
</organism>
<proteinExistence type="predicted"/>
<dbReference type="RefSeq" id="WP_048600121.1">
    <property type="nucleotide sequence ID" value="NZ_CVPC01000035.1"/>
</dbReference>
<sequence length="132" mass="14689">MSVRKGQTRLKLIAERLSQDAPLSVEHQTFLVKAFLEIANGADADVALGVKAKRGERKSHHSRQTVFNKQLFFGWVATAIAPESEGGLGLSLKDAITTAYDGWPALPSEGTLRRQWNDVRLEQQIEFIIKTD</sequence>
<dbReference type="EMBL" id="CVQV01000035">
    <property type="protein sequence ID" value="CRK76737.1"/>
    <property type="molecule type" value="Genomic_DNA"/>
</dbReference>
<reference evidence="1 2" key="1">
    <citation type="submission" date="2015-04" db="EMBL/GenBank/DDBJ databases">
        <authorList>
            <person name="Syromyatnikov M.Y."/>
            <person name="Popov V.N."/>
        </authorList>
    </citation>
    <scope>NUCLEOTIDE SEQUENCE [LARGE SCALE GENOMIC DNA]</scope>
    <source>
        <strain evidence="1 2">CECT 5292</strain>
    </source>
</reference>
<name>A0A0U1NPU2_9RHOB</name>
<dbReference type="STRING" id="282199.GCA_001049735_02803"/>
<dbReference type="AlphaFoldDB" id="A0A0U1NPU2"/>
<keyword evidence="2" id="KW-1185">Reference proteome</keyword>
<evidence type="ECO:0000313" key="1">
    <source>
        <dbReference type="EMBL" id="CRK76737.1"/>
    </source>
</evidence>
<accession>A0A0U1NPU2</accession>